<feature type="chain" id="PRO_5042172715" evidence="1">
    <location>
        <begin position="36"/>
        <end position="385"/>
    </location>
</feature>
<evidence type="ECO:0000256" key="1">
    <source>
        <dbReference type="SAM" id="SignalP"/>
    </source>
</evidence>
<dbReference type="Gene3D" id="2.120.10.70">
    <property type="entry name" value="Fucose-specific lectin"/>
    <property type="match status" value="1"/>
</dbReference>
<reference evidence="2 3" key="1">
    <citation type="submission" date="2019-03" db="EMBL/GenBank/DDBJ databases">
        <title>Comparative genomic analyses of the sweetpotato soil rot pathogen, Streptomyces ipomoeae.</title>
        <authorList>
            <person name="Ruschel Soares N."/>
            <person name="Badger J.H."/>
            <person name="Huguet-Tapia J.C."/>
            <person name="Clark C.A."/>
            <person name="Pettis G.S."/>
        </authorList>
    </citation>
    <scope>NUCLEOTIDE SEQUENCE [LARGE SCALE GENOMIC DNA]</scope>
    <source>
        <strain evidence="2 3">88-35</strain>
    </source>
</reference>
<protein>
    <submittedName>
        <fullName evidence="2">Uncharacterized protein</fullName>
    </submittedName>
</protein>
<dbReference type="EMBL" id="SPAZ01000180">
    <property type="protein sequence ID" value="TQE31648.1"/>
    <property type="molecule type" value="Genomic_DNA"/>
</dbReference>
<dbReference type="SUPFAM" id="SSF89372">
    <property type="entry name" value="Fucose-specific lectin"/>
    <property type="match status" value="2"/>
</dbReference>
<sequence>MAIRTRTGRRHPALVPATLAVLTACLVVPSTAASADTGPQIVEQVGAAMVTDGINFWADEFAVDSQGRMWEFEQSGSDWSKADRGYPSRDSSSTTIVEGAGAVGVNHGVRAYAIGADGNLWEFSHDGDATSWAKFPRPDGAGRIVDAVGADTTEYGMPVVVVLDDARQLWQYRYDGTRWGTESLGTVPADAGQLRTVAGMGKFNGGAYAFAISNRNELWSVHKTRNGRWTWFSWGTHPEGRSFSSLGVTWGNGGLLHAFVRAGDGHAWRVSWDDPRQTGRWDDLGAPPAVPLTGNGGGVAQFGSVEQITALGNDGRLWSTMTGQGPTNIWSKAAVPAGFPSLNKELGSRTVEGDLHTFAVDAEKDLWVATYSYNRNLWAWKEISE</sequence>
<name>A0AAE8W0E3_9ACTN</name>
<comment type="caution">
    <text evidence="2">The sequence shown here is derived from an EMBL/GenBank/DDBJ whole genome shotgun (WGS) entry which is preliminary data.</text>
</comment>
<dbReference type="RefSeq" id="WP_009313312.1">
    <property type="nucleotide sequence ID" value="NZ_JARAVA010000074.1"/>
</dbReference>
<dbReference type="AlphaFoldDB" id="A0AAE8W0E3"/>
<keyword evidence="1" id="KW-0732">Signal</keyword>
<organism evidence="2 3">
    <name type="scientific">Streptomyces ipomoeae</name>
    <dbReference type="NCBI Taxonomy" id="103232"/>
    <lineage>
        <taxon>Bacteria</taxon>
        <taxon>Bacillati</taxon>
        <taxon>Actinomycetota</taxon>
        <taxon>Actinomycetes</taxon>
        <taxon>Kitasatosporales</taxon>
        <taxon>Streptomycetaceae</taxon>
        <taxon>Streptomyces</taxon>
    </lineage>
</organism>
<evidence type="ECO:0000313" key="2">
    <source>
        <dbReference type="EMBL" id="TQE31648.1"/>
    </source>
</evidence>
<proteinExistence type="predicted"/>
<feature type="signal peptide" evidence="1">
    <location>
        <begin position="1"/>
        <end position="35"/>
    </location>
</feature>
<dbReference type="Proteomes" id="UP000318720">
    <property type="component" value="Unassembled WGS sequence"/>
</dbReference>
<dbReference type="PROSITE" id="PS51257">
    <property type="entry name" value="PROKAR_LIPOPROTEIN"/>
    <property type="match status" value="1"/>
</dbReference>
<gene>
    <name evidence="2" type="ORF">Sipo8835_22290</name>
</gene>
<evidence type="ECO:0000313" key="3">
    <source>
        <dbReference type="Proteomes" id="UP000318720"/>
    </source>
</evidence>
<accession>A0AAE8W0E3</accession>